<comment type="caution">
    <text evidence="2">The sequence shown here is derived from an EMBL/GenBank/DDBJ whole genome shotgun (WGS) entry which is preliminary data.</text>
</comment>
<evidence type="ECO:0000256" key="1">
    <source>
        <dbReference type="SAM" id="MobiDB-lite"/>
    </source>
</evidence>
<sequence>MWVAPRAPATRRPRGPGKANGPNVFTTLHSPVDWKNSKTVEESQTAGRGRIRGGRGPATESRHSSRDSGTSLVESSDIEEWQLVRDGQHTGSIGLCGDGTYLAVGRGRSAPLI</sequence>
<organism evidence="2 3">
    <name type="scientific">Eumeta variegata</name>
    <name type="common">Bagworm moth</name>
    <name type="synonym">Eumeta japonica</name>
    <dbReference type="NCBI Taxonomy" id="151549"/>
    <lineage>
        <taxon>Eukaryota</taxon>
        <taxon>Metazoa</taxon>
        <taxon>Ecdysozoa</taxon>
        <taxon>Arthropoda</taxon>
        <taxon>Hexapoda</taxon>
        <taxon>Insecta</taxon>
        <taxon>Pterygota</taxon>
        <taxon>Neoptera</taxon>
        <taxon>Endopterygota</taxon>
        <taxon>Lepidoptera</taxon>
        <taxon>Glossata</taxon>
        <taxon>Ditrysia</taxon>
        <taxon>Tineoidea</taxon>
        <taxon>Psychidae</taxon>
        <taxon>Oiketicinae</taxon>
        <taxon>Eumeta</taxon>
    </lineage>
</organism>
<evidence type="ECO:0000313" key="3">
    <source>
        <dbReference type="Proteomes" id="UP000299102"/>
    </source>
</evidence>
<protein>
    <submittedName>
        <fullName evidence="2">Uncharacterized protein</fullName>
    </submittedName>
</protein>
<feature type="region of interest" description="Disordered" evidence="1">
    <location>
        <begin position="1"/>
        <end position="77"/>
    </location>
</feature>
<keyword evidence="3" id="KW-1185">Reference proteome</keyword>
<gene>
    <name evidence="2" type="ORF">EVAR_48428_1</name>
</gene>
<reference evidence="2 3" key="1">
    <citation type="journal article" date="2019" name="Commun. Biol.">
        <title>The bagworm genome reveals a unique fibroin gene that provides high tensile strength.</title>
        <authorList>
            <person name="Kono N."/>
            <person name="Nakamura H."/>
            <person name="Ohtoshi R."/>
            <person name="Tomita M."/>
            <person name="Numata K."/>
            <person name="Arakawa K."/>
        </authorList>
    </citation>
    <scope>NUCLEOTIDE SEQUENCE [LARGE SCALE GENOMIC DNA]</scope>
</reference>
<dbReference type="Proteomes" id="UP000299102">
    <property type="component" value="Unassembled WGS sequence"/>
</dbReference>
<dbReference type="AlphaFoldDB" id="A0A4C1XU78"/>
<accession>A0A4C1XU78</accession>
<proteinExistence type="predicted"/>
<name>A0A4C1XU78_EUMVA</name>
<dbReference type="EMBL" id="BGZK01000937">
    <property type="protein sequence ID" value="GBP65725.1"/>
    <property type="molecule type" value="Genomic_DNA"/>
</dbReference>
<evidence type="ECO:0000313" key="2">
    <source>
        <dbReference type="EMBL" id="GBP65725.1"/>
    </source>
</evidence>